<dbReference type="InterPro" id="IPR000089">
    <property type="entry name" value="Biotin_lipoyl"/>
</dbReference>
<evidence type="ECO:0000313" key="12">
    <source>
        <dbReference type="Proteomes" id="UP001166291"/>
    </source>
</evidence>
<evidence type="ECO:0000259" key="9">
    <source>
        <dbReference type="PROSITE" id="PS50968"/>
    </source>
</evidence>
<comment type="caution">
    <text evidence="11">The sequence shown here is derived from an EMBL/GenBank/DDBJ whole genome shotgun (WGS) entry which is preliminary data.</text>
</comment>
<dbReference type="GO" id="GO:0004742">
    <property type="term" value="F:dihydrolipoyllysine-residue acetyltransferase activity"/>
    <property type="evidence" value="ECO:0007669"/>
    <property type="project" value="UniProtKB-EC"/>
</dbReference>
<dbReference type="Pfam" id="PF00198">
    <property type="entry name" value="2-oxoacid_dh"/>
    <property type="match status" value="1"/>
</dbReference>
<organism evidence="11 12">
    <name type="scientific">Zhongshania aquimaris</name>
    <dbReference type="NCBI Taxonomy" id="2857107"/>
    <lineage>
        <taxon>Bacteria</taxon>
        <taxon>Pseudomonadati</taxon>
        <taxon>Pseudomonadota</taxon>
        <taxon>Gammaproteobacteria</taxon>
        <taxon>Cellvibrionales</taxon>
        <taxon>Spongiibacteraceae</taxon>
        <taxon>Zhongshania</taxon>
    </lineage>
</organism>
<keyword evidence="7" id="KW-0450">Lipoyl</keyword>
<reference evidence="11" key="1">
    <citation type="submission" date="2021-07" db="EMBL/GenBank/DDBJ databases">
        <title>Zhongshania sp. CAU 1632 isolated from seawater.</title>
        <authorList>
            <person name="Kim W."/>
        </authorList>
    </citation>
    <scope>NUCLEOTIDE SEQUENCE</scope>
    <source>
        <strain evidence="11">CAU 1632</strain>
    </source>
</reference>
<evidence type="ECO:0000256" key="2">
    <source>
        <dbReference type="ARBA" id="ARBA00022679"/>
    </source>
</evidence>
<feature type="compositionally biased region" description="Basic and acidic residues" evidence="8">
    <location>
        <begin position="103"/>
        <end position="119"/>
    </location>
</feature>
<dbReference type="Proteomes" id="UP001166291">
    <property type="component" value="Unassembled WGS sequence"/>
</dbReference>
<protein>
    <recommendedName>
        <fullName evidence="7">Acetyltransferase component of pyruvate dehydrogenase complex</fullName>
        <ecNumber evidence="7">2.3.1.12</ecNumber>
    </recommendedName>
</protein>
<feature type="region of interest" description="Disordered" evidence="8">
    <location>
        <begin position="216"/>
        <end position="253"/>
    </location>
</feature>
<keyword evidence="4 7" id="KW-0012">Acyltransferase</keyword>
<keyword evidence="3" id="KW-0677">Repeat</keyword>
<sequence length="558" mass="58713">MAKETVKIPDVGGGDVDVIEVCVKVGDVVAKEDSLIVLESDKASMEIPSPLAGKVLSISVKDGSTVHEGDVILELEVEGSAATQDTDEQDASEQTSVESNSAKADKNTDAEKEKVKESPAPKAASAEKTVSTGLQRETVKVPDIGGGDGIEVIEVCVAEGDEVSEGDSLVVLESDKASMEIPSPYSGTIISLAIKAGDSAKQGTAIAEIEYQASAEEGAVEEEPAQADAEPEKPASPVAASAPPSAAKPAAPVSPSVVSHAGVYAGPAVRKLAHEFGLELEQVPPSGPRGRILKEDLQQFVKDLANGKTAASGAGIPAIPDVDFSQFGEIDVQALSKLHKLTAANMHRSWVNLPHVTQFDDVDISELEDFRASVKKEGEQRGVKLTPLPFLLKAAALALRTYPKFNASLSADGESMIFKKYVNIGIAVDTPAGLVVPVIRDVDRKSLWELAAESAELAQKAKDRKLKPADMQGGCFTISSLGSIGGTGFTPIINAPEVAILGVSKLAVKPQWNGSEFVPRKMLPVSLSYDHRAINGVDAGQFFTYLGELLVDIRRLLL</sequence>
<dbReference type="InterPro" id="IPR050743">
    <property type="entry name" value="2-oxoacid_DH_E2_comp"/>
</dbReference>
<dbReference type="NCBIfam" id="TIGR01348">
    <property type="entry name" value="PDHac_trf_long"/>
    <property type="match status" value="1"/>
</dbReference>
<gene>
    <name evidence="11" type="primary">aceF</name>
    <name evidence="11" type="ORF">KXJ70_16815</name>
</gene>
<keyword evidence="12" id="KW-1185">Reference proteome</keyword>
<feature type="compositionally biased region" description="Low complexity" evidence="8">
    <location>
        <begin position="235"/>
        <end position="253"/>
    </location>
</feature>
<dbReference type="InterPro" id="IPR004167">
    <property type="entry name" value="PSBD"/>
</dbReference>
<dbReference type="PROSITE" id="PS50968">
    <property type="entry name" value="BIOTINYL_LIPOYL"/>
    <property type="match status" value="2"/>
</dbReference>
<feature type="domain" description="Lipoyl-binding" evidence="9">
    <location>
        <begin position="136"/>
        <end position="210"/>
    </location>
</feature>
<dbReference type="PANTHER" id="PTHR43178">
    <property type="entry name" value="DIHYDROLIPOAMIDE ACETYLTRANSFERASE COMPONENT OF PYRUVATE DEHYDROGENASE COMPLEX"/>
    <property type="match status" value="1"/>
</dbReference>
<dbReference type="PANTHER" id="PTHR43178:SF2">
    <property type="entry name" value="DIHYDROLIPOYLLYSINE-RESIDUE ACETYLTRANSFERASE COMPONENT OF PYRUVATE DEHYDROGENASE COMPLEX"/>
    <property type="match status" value="1"/>
</dbReference>
<evidence type="ECO:0000256" key="8">
    <source>
        <dbReference type="SAM" id="MobiDB-lite"/>
    </source>
</evidence>
<comment type="cofactor">
    <cofactor evidence="7">
        <name>(R)-lipoate</name>
        <dbReference type="ChEBI" id="CHEBI:83088"/>
    </cofactor>
    <text evidence="7">Binds 2 lipoyl cofactors covalently.</text>
</comment>
<evidence type="ECO:0000256" key="4">
    <source>
        <dbReference type="ARBA" id="ARBA00023315"/>
    </source>
</evidence>
<evidence type="ECO:0000313" key="11">
    <source>
        <dbReference type="EMBL" id="MBW2942461.1"/>
    </source>
</evidence>
<evidence type="ECO:0000256" key="7">
    <source>
        <dbReference type="RuleBase" id="RU361137"/>
    </source>
</evidence>
<dbReference type="CDD" id="cd06849">
    <property type="entry name" value="lipoyl_domain"/>
    <property type="match status" value="2"/>
</dbReference>
<proteinExistence type="inferred from homology"/>
<evidence type="ECO:0000256" key="5">
    <source>
        <dbReference type="ARBA" id="ARBA00025211"/>
    </source>
</evidence>
<comment type="function">
    <text evidence="5">The pyruvate dehydrogenase complex catalyzes the overall conversion of pyruvate to acetyl-CoA and CO(2). It contains multiple copies of three enzymatic components: pyruvate dehydrogenase (E1), dihydrolipoamide acetyltransferase (E2) and lipoamide dehydrogenase (E3).</text>
</comment>
<accession>A0ABS6VXS8</accession>
<keyword evidence="2 7" id="KW-0808">Transferase</keyword>
<dbReference type="Pfam" id="PF00364">
    <property type="entry name" value="Biotin_lipoyl"/>
    <property type="match status" value="2"/>
</dbReference>
<comment type="similarity">
    <text evidence="7">Belongs to the 2-oxoacid dehydrogenase family.</text>
</comment>
<dbReference type="InterPro" id="IPR001078">
    <property type="entry name" value="2-oxoacid_DH_actylTfrase"/>
</dbReference>
<evidence type="ECO:0000259" key="10">
    <source>
        <dbReference type="PROSITE" id="PS51826"/>
    </source>
</evidence>
<feature type="region of interest" description="Disordered" evidence="8">
    <location>
        <begin position="79"/>
        <end position="134"/>
    </location>
</feature>
<evidence type="ECO:0000256" key="6">
    <source>
        <dbReference type="ARBA" id="ARBA00048370"/>
    </source>
</evidence>
<comment type="catalytic activity">
    <reaction evidence="6 7">
        <text>N(6)-[(R)-dihydrolipoyl]-L-lysyl-[protein] + acetyl-CoA = N(6)-[(R)-S(8)-acetyldihydrolipoyl]-L-lysyl-[protein] + CoA</text>
        <dbReference type="Rhea" id="RHEA:17017"/>
        <dbReference type="Rhea" id="RHEA-COMP:10475"/>
        <dbReference type="Rhea" id="RHEA-COMP:10478"/>
        <dbReference type="ChEBI" id="CHEBI:57287"/>
        <dbReference type="ChEBI" id="CHEBI:57288"/>
        <dbReference type="ChEBI" id="CHEBI:83100"/>
        <dbReference type="ChEBI" id="CHEBI:83111"/>
        <dbReference type="EC" id="2.3.1.12"/>
    </reaction>
</comment>
<dbReference type="PROSITE" id="PS51826">
    <property type="entry name" value="PSBD"/>
    <property type="match status" value="1"/>
</dbReference>
<dbReference type="RefSeq" id="WP_219044701.1">
    <property type="nucleotide sequence ID" value="NZ_JAHWDQ010000005.1"/>
</dbReference>
<dbReference type="InterPro" id="IPR003016">
    <property type="entry name" value="2-oxoA_DH_lipoyl-BS"/>
</dbReference>
<dbReference type="PROSITE" id="PS00189">
    <property type="entry name" value="LIPOYL"/>
    <property type="match status" value="2"/>
</dbReference>
<dbReference type="Pfam" id="PF02817">
    <property type="entry name" value="E3_binding"/>
    <property type="match status" value="1"/>
</dbReference>
<feature type="compositionally biased region" description="Polar residues" evidence="8">
    <location>
        <begin position="92"/>
        <end position="102"/>
    </location>
</feature>
<dbReference type="InterPro" id="IPR006256">
    <property type="entry name" value="AcTrfase_Pyrv_DH_cplx"/>
</dbReference>
<name>A0ABS6VXS8_9GAMM</name>
<feature type="domain" description="Lipoyl-binding" evidence="9">
    <location>
        <begin position="3"/>
        <end position="76"/>
    </location>
</feature>
<comment type="subunit">
    <text evidence="1 7">Forms a 24-polypeptide structural core with octahedral symmetry.</text>
</comment>
<dbReference type="EMBL" id="JAHWDQ010000005">
    <property type="protein sequence ID" value="MBW2942461.1"/>
    <property type="molecule type" value="Genomic_DNA"/>
</dbReference>
<evidence type="ECO:0000256" key="3">
    <source>
        <dbReference type="ARBA" id="ARBA00022737"/>
    </source>
</evidence>
<dbReference type="EC" id="2.3.1.12" evidence="7"/>
<feature type="domain" description="Peripheral subunit-binding (PSBD)" evidence="10">
    <location>
        <begin position="264"/>
        <end position="301"/>
    </location>
</feature>
<evidence type="ECO:0000256" key="1">
    <source>
        <dbReference type="ARBA" id="ARBA00011484"/>
    </source>
</evidence>